<keyword evidence="7" id="KW-0472">Membrane</keyword>
<evidence type="ECO:0000256" key="5">
    <source>
        <dbReference type="ARBA" id="ARBA00023004"/>
    </source>
</evidence>
<dbReference type="GO" id="GO:0005886">
    <property type="term" value="C:plasma membrane"/>
    <property type="evidence" value="ECO:0007669"/>
    <property type="project" value="TreeGrafter"/>
</dbReference>
<keyword evidence="5" id="KW-0408">Iron</keyword>
<dbReference type="EMBL" id="VJVV01000004">
    <property type="protein sequence ID" value="TRO82416.1"/>
    <property type="molecule type" value="Genomic_DNA"/>
</dbReference>
<feature type="transmembrane region" description="Helical" evidence="7">
    <location>
        <begin position="20"/>
        <end position="36"/>
    </location>
</feature>
<proteinExistence type="predicted"/>
<sequence>MEDAIRHALPDINSRRRLQWLLAPVMILTVALGWKYPLLGFIVPVAMAVGMIGGFFRGRYVCGNLCPRGSFIDRILARVGGERPIPALFRNLRFRWGVFALLMGFMAWRLSLDPTSWQHWGTVFWSMCALTTGIAVILGLLYHPRSWCAFCPVGTSANALGGHKQPLEIASSCRECGKCEKVCAMNLEIVRHKPTGVVAERDCLRCSECVAACPAAALKWPEAA</sequence>
<dbReference type="InterPro" id="IPR017896">
    <property type="entry name" value="4Fe4S_Fe-S-bd"/>
</dbReference>
<evidence type="ECO:0000259" key="8">
    <source>
        <dbReference type="PROSITE" id="PS51379"/>
    </source>
</evidence>
<gene>
    <name evidence="9" type="ORF">FL622_07515</name>
</gene>
<dbReference type="GO" id="GO:0046872">
    <property type="term" value="F:metal ion binding"/>
    <property type="evidence" value="ECO:0007669"/>
    <property type="project" value="UniProtKB-KW"/>
</dbReference>
<dbReference type="PANTHER" id="PTHR30176">
    <property type="entry name" value="FERREDOXIN-TYPE PROTEIN NAPH"/>
    <property type="match status" value="1"/>
</dbReference>
<keyword evidence="3" id="KW-0479">Metal-binding</keyword>
<dbReference type="Gene3D" id="3.30.70.20">
    <property type="match status" value="1"/>
</dbReference>
<dbReference type="SUPFAM" id="SSF54862">
    <property type="entry name" value="4Fe-4S ferredoxins"/>
    <property type="match status" value="1"/>
</dbReference>
<dbReference type="InterPro" id="IPR017900">
    <property type="entry name" value="4Fe4S_Fe_S_CS"/>
</dbReference>
<keyword evidence="7" id="KW-1133">Transmembrane helix</keyword>
<dbReference type="InterPro" id="IPR051684">
    <property type="entry name" value="Electron_Trans/Redox"/>
</dbReference>
<evidence type="ECO:0000256" key="6">
    <source>
        <dbReference type="ARBA" id="ARBA00023014"/>
    </source>
</evidence>
<dbReference type="PROSITE" id="PS00198">
    <property type="entry name" value="4FE4S_FER_1"/>
    <property type="match status" value="1"/>
</dbReference>
<keyword evidence="10" id="KW-1185">Reference proteome</keyword>
<evidence type="ECO:0000256" key="1">
    <source>
        <dbReference type="ARBA" id="ARBA00022448"/>
    </source>
</evidence>
<dbReference type="Pfam" id="PF13187">
    <property type="entry name" value="Fer4_9"/>
    <property type="match status" value="1"/>
</dbReference>
<keyword evidence="6" id="KW-0411">Iron-sulfur</keyword>
<feature type="transmembrane region" description="Helical" evidence="7">
    <location>
        <begin position="123"/>
        <end position="142"/>
    </location>
</feature>
<dbReference type="PROSITE" id="PS51379">
    <property type="entry name" value="4FE4S_FER_2"/>
    <property type="match status" value="1"/>
</dbReference>
<evidence type="ECO:0000256" key="7">
    <source>
        <dbReference type="SAM" id="Phobius"/>
    </source>
</evidence>
<protein>
    <submittedName>
        <fullName evidence="9">4Fe-4S binding protein</fullName>
    </submittedName>
</protein>
<keyword evidence="1" id="KW-0813">Transport</keyword>
<keyword evidence="7" id="KW-0812">Transmembrane</keyword>
<feature type="transmembrane region" description="Helical" evidence="7">
    <location>
        <begin position="92"/>
        <end position="111"/>
    </location>
</feature>
<dbReference type="AlphaFoldDB" id="A0A550JGS6"/>
<name>A0A550JGS6_9BACT</name>
<feature type="transmembrane region" description="Helical" evidence="7">
    <location>
        <begin position="42"/>
        <end position="60"/>
    </location>
</feature>
<organism evidence="9 10">
    <name type="scientific">Trichloromonas acetexigens</name>
    <dbReference type="NCBI Taxonomy" id="38815"/>
    <lineage>
        <taxon>Bacteria</taxon>
        <taxon>Pseudomonadati</taxon>
        <taxon>Thermodesulfobacteriota</taxon>
        <taxon>Desulfuromonadia</taxon>
        <taxon>Desulfuromonadales</taxon>
        <taxon>Trichloromonadaceae</taxon>
        <taxon>Trichloromonas</taxon>
    </lineage>
</organism>
<keyword evidence="2" id="KW-0004">4Fe-4S</keyword>
<dbReference type="RefSeq" id="WP_092057466.1">
    <property type="nucleotide sequence ID" value="NZ_FOJJ01000034.1"/>
</dbReference>
<dbReference type="Proteomes" id="UP000317155">
    <property type="component" value="Unassembled WGS sequence"/>
</dbReference>
<keyword evidence="4" id="KW-0249">Electron transport</keyword>
<dbReference type="PANTHER" id="PTHR30176:SF3">
    <property type="entry name" value="FERREDOXIN-TYPE PROTEIN NAPH"/>
    <property type="match status" value="1"/>
</dbReference>
<evidence type="ECO:0000313" key="10">
    <source>
        <dbReference type="Proteomes" id="UP000317155"/>
    </source>
</evidence>
<evidence type="ECO:0000256" key="4">
    <source>
        <dbReference type="ARBA" id="ARBA00022982"/>
    </source>
</evidence>
<dbReference type="GO" id="GO:0051539">
    <property type="term" value="F:4 iron, 4 sulfur cluster binding"/>
    <property type="evidence" value="ECO:0007669"/>
    <property type="project" value="UniProtKB-KW"/>
</dbReference>
<comment type="caution">
    <text evidence="9">The sequence shown here is derived from an EMBL/GenBank/DDBJ whole genome shotgun (WGS) entry which is preliminary data.</text>
</comment>
<feature type="domain" description="4Fe-4S ferredoxin-type" evidence="8">
    <location>
        <begin position="192"/>
        <end position="223"/>
    </location>
</feature>
<reference evidence="9 10" key="1">
    <citation type="submission" date="2019-07" db="EMBL/GenBank/DDBJ databases">
        <title>Insights of Desulfuromonas acetexigens electromicrobiology.</title>
        <authorList>
            <person name="Katuri K."/>
            <person name="Sapireddy V."/>
            <person name="Shaw D.R."/>
            <person name="Saikaly P."/>
        </authorList>
    </citation>
    <scope>NUCLEOTIDE SEQUENCE [LARGE SCALE GENOMIC DNA]</scope>
    <source>
        <strain evidence="9 10">2873</strain>
    </source>
</reference>
<dbReference type="Pfam" id="PF12801">
    <property type="entry name" value="Fer4_5"/>
    <property type="match status" value="2"/>
</dbReference>
<dbReference type="OrthoDB" id="9811700at2"/>
<evidence type="ECO:0000256" key="2">
    <source>
        <dbReference type="ARBA" id="ARBA00022485"/>
    </source>
</evidence>
<evidence type="ECO:0000256" key="3">
    <source>
        <dbReference type="ARBA" id="ARBA00022723"/>
    </source>
</evidence>
<accession>A0A550JGS6</accession>
<evidence type="ECO:0000313" key="9">
    <source>
        <dbReference type="EMBL" id="TRO82416.1"/>
    </source>
</evidence>